<gene>
    <name evidence="1" type="ORF">GCM10010211_76000</name>
</gene>
<evidence type="ECO:0000313" key="2">
    <source>
        <dbReference type="Proteomes" id="UP000654471"/>
    </source>
</evidence>
<sequence>MAERPPVDAAAVLLGPVRGAGRPPRPPFAIACKAEWSIRLSECVRQVNRVSAKAGYPFGVAVAKATRERVQDGRAVDTATIACVWGKLREAGERRY</sequence>
<proteinExistence type="predicted"/>
<evidence type="ECO:0000313" key="1">
    <source>
        <dbReference type="EMBL" id="GGU97557.1"/>
    </source>
</evidence>
<name>A0ABQ2VMK1_9ACTN</name>
<keyword evidence="2" id="KW-1185">Reference proteome</keyword>
<reference evidence="2" key="1">
    <citation type="journal article" date="2019" name="Int. J. Syst. Evol. Microbiol.">
        <title>The Global Catalogue of Microorganisms (GCM) 10K type strain sequencing project: providing services to taxonomists for standard genome sequencing and annotation.</title>
        <authorList>
            <consortium name="The Broad Institute Genomics Platform"/>
            <consortium name="The Broad Institute Genome Sequencing Center for Infectious Disease"/>
            <person name="Wu L."/>
            <person name="Ma J."/>
        </authorList>
    </citation>
    <scope>NUCLEOTIDE SEQUENCE [LARGE SCALE GENOMIC DNA]</scope>
    <source>
        <strain evidence="2">JCM 3399</strain>
    </source>
</reference>
<comment type="caution">
    <text evidence="1">The sequence shown here is derived from an EMBL/GenBank/DDBJ whole genome shotgun (WGS) entry which is preliminary data.</text>
</comment>
<protein>
    <submittedName>
        <fullName evidence="1">Uncharacterized protein</fullName>
    </submittedName>
</protein>
<dbReference type="Proteomes" id="UP000654471">
    <property type="component" value="Unassembled WGS sequence"/>
</dbReference>
<organism evidence="1 2">
    <name type="scientific">Streptomyces albospinus</name>
    <dbReference type="NCBI Taxonomy" id="285515"/>
    <lineage>
        <taxon>Bacteria</taxon>
        <taxon>Bacillati</taxon>
        <taxon>Actinomycetota</taxon>
        <taxon>Actinomycetes</taxon>
        <taxon>Kitasatosporales</taxon>
        <taxon>Streptomycetaceae</taxon>
        <taxon>Streptomyces</taxon>
    </lineage>
</organism>
<dbReference type="EMBL" id="BMRP01000056">
    <property type="protein sequence ID" value="GGU97557.1"/>
    <property type="molecule type" value="Genomic_DNA"/>
</dbReference>
<accession>A0ABQ2VMK1</accession>